<dbReference type="AlphaFoldDB" id="G8Y646"/>
<feature type="region of interest" description="Disordered" evidence="1">
    <location>
        <begin position="30"/>
        <end position="54"/>
    </location>
</feature>
<dbReference type="Proteomes" id="UP000005222">
    <property type="component" value="Chromosome L"/>
</dbReference>
<evidence type="ECO:0000313" key="4">
    <source>
        <dbReference type="Proteomes" id="UP000005222"/>
    </source>
</evidence>
<accession>G8Y646</accession>
<dbReference type="EMBL" id="FO082048">
    <property type="protein sequence ID" value="CCE85107.1"/>
    <property type="molecule type" value="Genomic_DNA"/>
</dbReference>
<protein>
    <submittedName>
        <fullName evidence="3">Piso0_004679 protein</fullName>
    </submittedName>
</protein>
<dbReference type="Proteomes" id="UP000005222">
    <property type="component" value="Chromosome K"/>
</dbReference>
<evidence type="ECO:0000256" key="1">
    <source>
        <dbReference type="SAM" id="MobiDB-lite"/>
    </source>
</evidence>
<sequence length="122" mass="13358">MRQPCQRLFCASPRFSIAVHCDGEACSAQQKSSRLPMKPPMKPHQHLQATSEAVRSPETARCCVPFPQGPADSKNPVSQRSLHKGSCGYSGSLTGRQHDTTAPWLSPVVSLNTLDVRCIWLS</sequence>
<keyword evidence="4" id="KW-1185">Reference proteome</keyword>
<gene>
    <name evidence="3" type="primary">Piso0_004679</name>
    <name evidence="2" type="ORF">GNLVRS01_PISO0K22186g</name>
    <name evidence="3" type="ORF">GNLVRS01_PISO0L22187g</name>
</gene>
<organism evidence="3 4">
    <name type="scientific">Pichia sorbitophila (strain ATCC MYA-4447 / BCRC 22081 / CBS 7064 / NBRC 10061 / NRRL Y-12695)</name>
    <name type="common">Hybrid yeast</name>
    <dbReference type="NCBI Taxonomy" id="559304"/>
    <lineage>
        <taxon>Eukaryota</taxon>
        <taxon>Fungi</taxon>
        <taxon>Dikarya</taxon>
        <taxon>Ascomycota</taxon>
        <taxon>Saccharomycotina</taxon>
        <taxon>Pichiomycetes</taxon>
        <taxon>Debaryomycetaceae</taxon>
        <taxon>Millerozyma</taxon>
    </lineage>
</organism>
<dbReference type="InParanoid" id="G8Y646"/>
<dbReference type="EMBL" id="FO082049">
    <property type="protein sequence ID" value="CCE84076.1"/>
    <property type="molecule type" value="Genomic_DNA"/>
</dbReference>
<evidence type="ECO:0000313" key="3">
    <source>
        <dbReference type="EMBL" id="CCE85107.1"/>
    </source>
</evidence>
<evidence type="ECO:0000313" key="2">
    <source>
        <dbReference type="EMBL" id="CCE84076.1"/>
    </source>
</evidence>
<name>G8Y646_PICSO</name>
<reference evidence="3" key="1">
    <citation type="submission" date="2011-10" db="EMBL/GenBank/DDBJ databases">
        <authorList>
            <person name="Genoscope - CEA"/>
        </authorList>
    </citation>
    <scope>NUCLEOTIDE SEQUENCE</scope>
</reference>
<dbReference type="HOGENOM" id="CLU_2027591_0_0_1"/>
<proteinExistence type="predicted"/>
<reference evidence="4" key="2">
    <citation type="journal article" date="2012" name="G3 (Bethesda)">
        <title>Pichia sorbitophila, an interspecies yeast hybrid reveals early steps of genome resolution following polyploidization.</title>
        <authorList>
            <person name="Leh Louis V."/>
            <person name="Despons L."/>
            <person name="Friedrich A."/>
            <person name="Martin T."/>
            <person name="Durrens P."/>
            <person name="Casaregola S."/>
            <person name="Neuveglise C."/>
            <person name="Fairhead C."/>
            <person name="Marck C."/>
            <person name="Cruz J.A."/>
            <person name="Straub M.L."/>
            <person name="Kugler V."/>
            <person name="Sacerdot C."/>
            <person name="Uzunov Z."/>
            <person name="Thierry A."/>
            <person name="Weiss S."/>
            <person name="Bleykasten C."/>
            <person name="De Montigny J."/>
            <person name="Jacques N."/>
            <person name="Jung P."/>
            <person name="Lemaire M."/>
            <person name="Mallet S."/>
            <person name="Morel G."/>
            <person name="Richard G.F."/>
            <person name="Sarkar A."/>
            <person name="Savel G."/>
            <person name="Schacherer J."/>
            <person name="Seret M.L."/>
            <person name="Talla E."/>
            <person name="Samson G."/>
            <person name="Jubin C."/>
            <person name="Poulain J."/>
            <person name="Vacherie B."/>
            <person name="Barbe V."/>
            <person name="Pelletier E."/>
            <person name="Sherman D.J."/>
            <person name="Westhof E."/>
            <person name="Weissenbach J."/>
            <person name="Baret P.V."/>
            <person name="Wincker P."/>
            <person name="Gaillardin C."/>
            <person name="Dujon B."/>
            <person name="Souciet J.L."/>
        </authorList>
    </citation>
    <scope>NUCLEOTIDE SEQUENCE [LARGE SCALE GENOMIC DNA]</scope>
    <source>
        <strain evidence="4">ATCC MYA-4447 / BCRC 22081 / CBS 7064 / NBRC 10061 / NRRL Y-12695</strain>
    </source>
</reference>